<feature type="non-terminal residue" evidence="1">
    <location>
        <position position="82"/>
    </location>
</feature>
<dbReference type="EMBL" id="QKWW01000029">
    <property type="protein sequence ID" value="PZT55585.1"/>
    <property type="molecule type" value="Genomic_DNA"/>
</dbReference>
<protein>
    <submittedName>
        <fullName evidence="1">Uncharacterized protein</fullName>
    </submittedName>
</protein>
<accession>A0A2W6NIT4</accession>
<dbReference type="AlphaFoldDB" id="A0A2W6NIT4"/>
<comment type="caution">
    <text evidence="1">The sequence shown here is derived from an EMBL/GenBank/DDBJ whole genome shotgun (WGS) entry which is preliminary data.</text>
</comment>
<gene>
    <name evidence="1" type="ORF">DN757_11475</name>
</gene>
<evidence type="ECO:0000313" key="1">
    <source>
        <dbReference type="EMBL" id="PZT55585.1"/>
    </source>
</evidence>
<evidence type="ECO:0000313" key="2">
    <source>
        <dbReference type="Proteomes" id="UP000249204"/>
    </source>
</evidence>
<proteinExistence type="predicted"/>
<sequence length="82" mass="8354">MPNFTTFNTNPDNLRTLIFGQDSTGTAQPVRTDTSGNVVGIILDGTISNISGLTTVTINAGTITNILNGTITSVLGATITAG</sequence>
<dbReference type="Proteomes" id="UP000249204">
    <property type="component" value="Unassembled WGS sequence"/>
</dbReference>
<organism evidence="1 2">
    <name type="scientific">Paenibacillus silvae</name>
    <dbReference type="NCBI Taxonomy" id="1325358"/>
    <lineage>
        <taxon>Bacteria</taxon>
        <taxon>Bacillati</taxon>
        <taxon>Bacillota</taxon>
        <taxon>Bacilli</taxon>
        <taxon>Bacillales</taxon>
        <taxon>Paenibacillaceae</taxon>
        <taxon>Paenibacillus</taxon>
    </lineage>
</organism>
<reference evidence="1 2" key="1">
    <citation type="submission" date="2018-06" db="EMBL/GenBank/DDBJ databases">
        <title>Isolation of heavy metals resistant Paenibacillus silvae NC2 from Gold-Copper mine in ZiJin, China.</title>
        <authorList>
            <person name="Xu J."/>
            <person name="Mazhar H.S."/>
            <person name="Rensing C."/>
        </authorList>
    </citation>
    <scope>NUCLEOTIDE SEQUENCE [LARGE SCALE GENOMIC DNA]</scope>
    <source>
        <strain evidence="1 2">NC2</strain>
    </source>
</reference>
<name>A0A2W6NIT4_9BACL</name>